<feature type="transmembrane region" description="Helical" evidence="7">
    <location>
        <begin position="61"/>
        <end position="80"/>
    </location>
</feature>
<evidence type="ECO:0000256" key="1">
    <source>
        <dbReference type="ARBA" id="ARBA00004442"/>
    </source>
</evidence>
<proteinExistence type="predicted"/>
<sequence length="551" mass="63263">MVIKLFKCLKMKNNTNPPSNSTFTHTFSINTEAQRHGESTNSVPLSLCVKTNLDDTILIAIWYKSLLCLFLFCLGGTLFAQSVKLSLTESIDLAVDSSLQAFRAKNMYMVSYWAYRSFHAKRLPSLTLRTIPLEYRRDFTKRYDSNENMDVYRQQQSLYSHGNLSISQNFDLTGGTFFIDSELGYMQNFSNSDNYSQFSSVPIRIGYSQSLFGFNGFQWDKKIEPLKYTKAKKQFLYSREEISETTILNFFTLAMAQMEYDMAKDNVSSSDTLYRIGQERQKIASISQADLLTLKLDAVNARNTFKHAEISLKRAMFSFVSFLNMDKETQVALELPDRPENIEISPGEALEHARQYNPDYLAYKQEMLEADREVDKTKKSSNFDASFSVSVGFNQVAADFQGAYRKPLQQDVVSLGLTIPLVDWGVRKGRANMARNNLNVTKISIQQKESNLEQDVVMTVNDFNIQQDLISSAEEALELATLAYNVTKERFIIGKADLNSLTLSLNRQNSAQRNYISALQNYWLNYYKLRKLTLFDFLRQEVLSISLNQYQ</sequence>
<reference evidence="8" key="1">
    <citation type="submission" date="2019-03" db="EMBL/GenBank/DDBJ databases">
        <title>Single cell metagenomics reveals metabolic interactions within the superorganism composed of flagellate Streblomastix strix and complex community of Bacteroidetes bacteria on its surface.</title>
        <authorList>
            <person name="Treitli S.C."/>
            <person name="Kolisko M."/>
            <person name="Husnik F."/>
            <person name="Keeling P."/>
            <person name="Hampl V."/>
        </authorList>
    </citation>
    <scope>NUCLEOTIDE SEQUENCE</scope>
    <source>
        <strain evidence="8">STM</strain>
    </source>
</reference>
<dbReference type="SUPFAM" id="SSF56954">
    <property type="entry name" value="Outer membrane efflux proteins (OEP)"/>
    <property type="match status" value="1"/>
</dbReference>
<dbReference type="GO" id="GO:0009279">
    <property type="term" value="C:cell outer membrane"/>
    <property type="evidence" value="ECO:0007669"/>
    <property type="project" value="UniProtKB-SubCell"/>
</dbReference>
<evidence type="ECO:0000313" key="8">
    <source>
        <dbReference type="EMBL" id="KAA6320443.1"/>
    </source>
</evidence>
<dbReference type="GO" id="GO:0015288">
    <property type="term" value="F:porin activity"/>
    <property type="evidence" value="ECO:0007669"/>
    <property type="project" value="TreeGrafter"/>
</dbReference>
<evidence type="ECO:0000256" key="2">
    <source>
        <dbReference type="ARBA" id="ARBA00022448"/>
    </source>
</evidence>
<keyword evidence="2" id="KW-0813">Transport</keyword>
<comment type="caution">
    <text evidence="8">The sequence shown here is derived from an EMBL/GenBank/DDBJ whole genome shotgun (WGS) entry which is preliminary data.</text>
</comment>
<protein>
    <recommendedName>
        <fullName evidence="9">Outer membrane protein TolC</fullName>
    </recommendedName>
</protein>
<keyword evidence="5 7" id="KW-0472">Membrane</keyword>
<dbReference type="InterPro" id="IPR003423">
    <property type="entry name" value="OMP_efflux"/>
</dbReference>
<keyword evidence="3" id="KW-1134">Transmembrane beta strand</keyword>
<gene>
    <name evidence="8" type="ORF">EZS27_029790</name>
</gene>
<dbReference type="GO" id="GO:0015562">
    <property type="term" value="F:efflux transmembrane transporter activity"/>
    <property type="evidence" value="ECO:0007669"/>
    <property type="project" value="InterPro"/>
</dbReference>
<evidence type="ECO:0000256" key="5">
    <source>
        <dbReference type="ARBA" id="ARBA00023136"/>
    </source>
</evidence>
<evidence type="ECO:0000256" key="3">
    <source>
        <dbReference type="ARBA" id="ARBA00022452"/>
    </source>
</evidence>
<dbReference type="Gene3D" id="1.20.1600.10">
    <property type="entry name" value="Outer membrane efflux proteins (OEP)"/>
    <property type="match status" value="1"/>
</dbReference>
<dbReference type="PANTHER" id="PTHR30026:SF20">
    <property type="entry name" value="OUTER MEMBRANE PROTEIN TOLC"/>
    <property type="match status" value="1"/>
</dbReference>
<name>A0A5J4QIV0_9ZZZZ</name>
<dbReference type="InterPro" id="IPR051906">
    <property type="entry name" value="TolC-like"/>
</dbReference>
<dbReference type="Pfam" id="PF02321">
    <property type="entry name" value="OEP"/>
    <property type="match status" value="1"/>
</dbReference>
<evidence type="ECO:0000256" key="6">
    <source>
        <dbReference type="ARBA" id="ARBA00023237"/>
    </source>
</evidence>
<accession>A0A5J4QIV0</accession>
<feature type="non-terminal residue" evidence="8">
    <location>
        <position position="1"/>
    </location>
</feature>
<keyword evidence="4 7" id="KW-0812">Transmembrane</keyword>
<dbReference type="AlphaFoldDB" id="A0A5J4QIV0"/>
<keyword evidence="7" id="KW-1133">Transmembrane helix</keyword>
<dbReference type="EMBL" id="SNRY01003588">
    <property type="protein sequence ID" value="KAA6320443.1"/>
    <property type="molecule type" value="Genomic_DNA"/>
</dbReference>
<evidence type="ECO:0008006" key="9">
    <source>
        <dbReference type="Google" id="ProtNLM"/>
    </source>
</evidence>
<evidence type="ECO:0000256" key="7">
    <source>
        <dbReference type="SAM" id="Phobius"/>
    </source>
</evidence>
<organism evidence="8">
    <name type="scientific">termite gut metagenome</name>
    <dbReference type="NCBI Taxonomy" id="433724"/>
    <lineage>
        <taxon>unclassified sequences</taxon>
        <taxon>metagenomes</taxon>
        <taxon>organismal metagenomes</taxon>
    </lineage>
</organism>
<evidence type="ECO:0000256" key="4">
    <source>
        <dbReference type="ARBA" id="ARBA00022692"/>
    </source>
</evidence>
<dbReference type="GO" id="GO:1990281">
    <property type="term" value="C:efflux pump complex"/>
    <property type="evidence" value="ECO:0007669"/>
    <property type="project" value="TreeGrafter"/>
</dbReference>
<comment type="subcellular location">
    <subcellularLocation>
        <location evidence="1">Cell outer membrane</location>
    </subcellularLocation>
</comment>
<dbReference type="PANTHER" id="PTHR30026">
    <property type="entry name" value="OUTER MEMBRANE PROTEIN TOLC"/>
    <property type="match status" value="1"/>
</dbReference>
<keyword evidence="6" id="KW-0998">Cell outer membrane</keyword>